<proteinExistence type="predicted"/>
<evidence type="ECO:0000313" key="3">
    <source>
        <dbReference type="Proteomes" id="UP001266305"/>
    </source>
</evidence>
<evidence type="ECO:0000256" key="1">
    <source>
        <dbReference type="SAM" id="MobiDB-lite"/>
    </source>
</evidence>
<comment type="caution">
    <text evidence="2">The sequence shown here is derived from an EMBL/GenBank/DDBJ whole genome shotgun (WGS) entry which is preliminary data.</text>
</comment>
<sequence length="84" mass="9219">MVEATLGSRQGLEEQPWFVNHCKISPTSREDGLNQCMSASRSLIKLTNLQARQDHIKSDEQGMGASQRRPLSCLPGHAPGGVFQ</sequence>
<keyword evidence="3" id="KW-1185">Reference proteome</keyword>
<feature type="region of interest" description="Disordered" evidence="1">
    <location>
        <begin position="54"/>
        <end position="84"/>
    </location>
</feature>
<protein>
    <submittedName>
        <fullName evidence="2">Uncharacterized protein</fullName>
    </submittedName>
</protein>
<name>A0ABQ9TU11_SAGOE</name>
<feature type="non-terminal residue" evidence="2">
    <location>
        <position position="84"/>
    </location>
</feature>
<evidence type="ECO:0000313" key="2">
    <source>
        <dbReference type="EMBL" id="KAK2088000.1"/>
    </source>
</evidence>
<gene>
    <name evidence="2" type="ORF">P7K49_033907</name>
</gene>
<organism evidence="2 3">
    <name type="scientific">Saguinus oedipus</name>
    <name type="common">Cotton-top tamarin</name>
    <name type="synonym">Oedipomidas oedipus</name>
    <dbReference type="NCBI Taxonomy" id="9490"/>
    <lineage>
        <taxon>Eukaryota</taxon>
        <taxon>Metazoa</taxon>
        <taxon>Chordata</taxon>
        <taxon>Craniata</taxon>
        <taxon>Vertebrata</taxon>
        <taxon>Euteleostomi</taxon>
        <taxon>Mammalia</taxon>
        <taxon>Eutheria</taxon>
        <taxon>Euarchontoglires</taxon>
        <taxon>Primates</taxon>
        <taxon>Haplorrhini</taxon>
        <taxon>Platyrrhini</taxon>
        <taxon>Cebidae</taxon>
        <taxon>Callitrichinae</taxon>
        <taxon>Saguinus</taxon>
    </lineage>
</organism>
<dbReference type="Proteomes" id="UP001266305">
    <property type="component" value="Unassembled WGS sequence"/>
</dbReference>
<accession>A0ABQ9TU11</accession>
<dbReference type="EMBL" id="JASSZA010000019">
    <property type="protein sequence ID" value="KAK2088000.1"/>
    <property type="molecule type" value="Genomic_DNA"/>
</dbReference>
<reference evidence="2 3" key="1">
    <citation type="submission" date="2023-05" db="EMBL/GenBank/DDBJ databases">
        <title>B98-5 Cell Line De Novo Hybrid Assembly: An Optical Mapping Approach.</title>
        <authorList>
            <person name="Kananen K."/>
            <person name="Auerbach J.A."/>
            <person name="Kautto E."/>
            <person name="Blachly J.S."/>
        </authorList>
    </citation>
    <scope>NUCLEOTIDE SEQUENCE [LARGE SCALE GENOMIC DNA]</scope>
    <source>
        <strain evidence="2">B95-8</strain>
        <tissue evidence="2">Cell line</tissue>
    </source>
</reference>